<name>A0A919K0S5_9ACTN</name>
<evidence type="ECO:0000313" key="3">
    <source>
        <dbReference type="Proteomes" id="UP000636960"/>
    </source>
</evidence>
<reference evidence="2" key="1">
    <citation type="submission" date="2021-01" db="EMBL/GenBank/DDBJ databases">
        <title>Whole genome shotgun sequence of Actinoplanes rishiriensis NBRC 108556.</title>
        <authorList>
            <person name="Komaki H."/>
            <person name="Tamura T."/>
        </authorList>
    </citation>
    <scope>NUCLEOTIDE SEQUENCE</scope>
    <source>
        <strain evidence="2">NBRC 108556</strain>
    </source>
</reference>
<dbReference type="InterPro" id="IPR027434">
    <property type="entry name" value="Homing_endonucl"/>
</dbReference>
<protein>
    <recommendedName>
        <fullName evidence="1">DOD-type homing endonuclease domain-containing protein</fullName>
    </recommendedName>
</protein>
<evidence type="ECO:0000259" key="1">
    <source>
        <dbReference type="PROSITE" id="PS50819"/>
    </source>
</evidence>
<dbReference type="GO" id="GO:0004519">
    <property type="term" value="F:endonuclease activity"/>
    <property type="evidence" value="ECO:0007669"/>
    <property type="project" value="InterPro"/>
</dbReference>
<gene>
    <name evidence="2" type="ORF">Ari01nite_44200</name>
</gene>
<accession>A0A919K0S5</accession>
<proteinExistence type="predicted"/>
<keyword evidence="3" id="KW-1185">Reference proteome</keyword>
<dbReference type="Gene3D" id="3.10.28.10">
    <property type="entry name" value="Homing endonucleases"/>
    <property type="match status" value="1"/>
</dbReference>
<dbReference type="PROSITE" id="PS50819">
    <property type="entry name" value="INTEIN_ENDONUCLEASE"/>
    <property type="match status" value="1"/>
</dbReference>
<dbReference type="InterPro" id="IPR004042">
    <property type="entry name" value="Intein_endonuc_central"/>
</dbReference>
<dbReference type="GO" id="GO:0016539">
    <property type="term" value="P:intein-mediated protein splicing"/>
    <property type="evidence" value="ECO:0007669"/>
    <property type="project" value="InterPro"/>
</dbReference>
<comment type="caution">
    <text evidence="2">The sequence shown here is derived from an EMBL/GenBank/DDBJ whole genome shotgun (WGS) entry which is preliminary data.</text>
</comment>
<organism evidence="2 3">
    <name type="scientific">Paractinoplanes rishiriensis</name>
    <dbReference type="NCBI Taxonomy" id="1050105"/>
    <lineage>
        <taxon>Bacteria</taxon>
        <taxon>Bacillati</taxon>
        <taxon>Actinomycetota</taxon>
        <taxon>Actinomycetes</taxon>
        <taxon>Micromonosporales</taxon>
        <taxon>Micromonosporaceae</taxon>
        <taxon>Paractinoplanes</taxon>
    </lineage>
</organism>
<dbReference type="PRINTS" id="PR00379">
    <property type="entry name" value="INTEIN"/>
</dbReference>
<evidence type="ECO:0000313" key="2">
    <source>
        <dbReference type="EMBL" id="GIE96955.1"/>
    </source>
</evidence>
<dbReference type="EMBL" id="BOMV01000053">
    <property type="protein sequence ID" value="GIE96955.1"/>
    <property type="molecule type" value="Genomic_DNA"/>
</dbReference>
<dbReference type="Proteomes" id="UP000636960">
    <property type="component" value="Unassembled WGS sequence"/>
</dbReference>
<sequence length="236" mass="27404">MHAAGVPFSEICRRLRLSRNTIACWLYKRRTAASKTDTRYPRCDHPRRKIDDARSYAYLLGQYLGDGHLLTTQRVPLLTVTCDVRHPGLIHEISHAMEACGARTVGYQERVGCMCVRAHWKHWPCLIPQHGPGVKHRRKIQLTDWQQEVVHGEPERFLRGLFHSDGSRFTNRVLRNGKHYAYPRYTFVNESTDIMLLCRSSLDQLGIAWRMARSNTLSVARREAVARLDRFIGPKW</sequence>
<feature type="domain" description="DOD-type homing endonuclease" evidence="1">
    <location>
        <begin position="59"/>
        <end position="207"/>
    </location>
</feature>
<dbReference type="InterPro" id="IPR006142">
    <property type="entry name" value="INTEIN"/>
</dbReference>
<dbReference type="AlphaFoldDB" id="A0A919K0S5"/>